<proteinExistence type="predicted"/>
<dbReference type="EMBL" id="JADQBC010000006">
    <property type="protein sequence ID" value="MBR8826603.1"/>
    <property type="molecule type" value="Genomic_DNA"/>
</dbReference>
<comment type="caution">
    <text evidence="1">The sequence shown here is derived from an EMBL/GenBank/DDBJ whole genome shotgun (WGS) entry which is preliminary data.</text>
</comment>
<name>A0A941JNS1_9CHRO</name>
<reference evidence="1" key="1">
    <citation type="submission" date="2021-02" db="EMBL/GenBank/DDBJ databases">
        <title>Metagenome analyses of Stigonema ocellatum DSM 106950, Chlorogloea purpurea SAG 13.99 and Gomphosphaeria aponina DSM 107014.</title>
        <authorList>
            <person name="Marter P."/>
            <person name="Huang S."/>
        </authorList>
    </citation>
    <scope>NUCLEOTIDE SEQUENCE</scope>
    <source>
        <strain evidence="1">JP213</strain>
    </source>
</reference>
<dbReference type="Proteomes" id="UP000767446">
    <property type="component" value="Unassembled WGS sequence"/>
</dbReference>
<gene>
    <name evidence="1" type="ORF">DSM107014_01640</name>
</gene>
<evidence type="ECO:0000313" key="2">
    <source>
        <dbReference type="Proteomes" id="UP000767446"/>
    </source>
</evidence>
<protein>
    <submittedName>
        <fullName evidence="1">Uncharacterized protein</fullName>
    </submittedName>
</protein>
<organism evidence="1 2">
    <name type="scientific">Gomphosphaeria aponina SAG 52.96 = DSM 107014</name>
    <dbReference type="NCBI Taxonomy" id="1521640"/>
    <lineage>
        <taxon>Bacteria</taxon>
        <taxon>Bacillati</taxon>
        <taxon>Cyanobacteriota</taxon>
        <taxon>Cyanophyceae</taxon>
        <taxon>Oscillatoriophycideae</taxon>
        <taxon>Chroococcales</taxon>
        <taxon>Gomphosphaeriaceae</taxon>
        <taxon>Gomphosphaeria</taxon>
    </lineage>
</organism>
<evidence type="ECO:0000313" key="1">
    <source>
        <dbReference type="EMBL" id="MBR8826603.1"/>
    </source>
</evidence>
<sequence>MPWIISDTDIDSITTAKNLANSLELITPVIYDEEINIKDEPSFFGDTCYHLSAQGREKRSVELAEQLKDLL</sequence>
<accession>A0A941JNS1</accession>
<dbReference type="AlphaFoldDB" id="A0A941JNS1"/>